<dbReference type="AlphaFoldDB" id="A0A225AFY2"/>
<dbReference type="GO" id="GO:0032259">
    <property type="term" value="P:methylation"/>
    <property type="evidence" value="ECO:0007669"/>
    <property type="project" value="UniProtKB-KW"/>
</dbReference>
<dbReference type="InterPro" id="IPR015353">
    <property type="entry name" value="Rubisco_LSMT_subst-bd"/>
</dbReference>
<sequence length="483" mass="54206">MSNTDHFPDAADFQRQSDDFTQWLSQQPGVTISPSIQIRDLRHQGSGRGVVASCDIPEGEDLFSLPRHFILMVENSQLNDILPEELKDLGPWLSLVVVMIYEYSLGDRSSWKQYFQVLPSKFDTLMFWSDEELSELQASAVTEKIGRQGAEQDILKIILPLVQAHPDLFPPIYGVPSYDTDGGAQVLLELAHRMSSLIMAYAFDIENSEDAESDGEDGFLTDDEEQLPKGMVPLADLLNADADRNNARLFQEEGALVMRSIKPIKAGDELFNDYGELPRSDLLRRYGYVTDNYAQYDVVELPLTGICHAAGFDNIEKQAYPQLQLLDELEILEDGYCILRPSPEDSVVDILPDELLALVKILSLGPEDLQKCQSKKRPPKPSLTAHEARILLDAMTFKLSQYGTTVEQDKATLQGFSSSVATLSTSQRRHKMAIEVRVGEKQILQQVSLMLQDFLTSEEKDNGKRSAEDGSQQHQKKAKLGRH</sequence>
<proteinExistence type="inferred from homology"/>
<keyword evidence="4 6" id="KW-0949">S-adenosyl-L-methionine</keyword>
<dbReference type="PIRSF" id="PIRSF011771">
    <property type="entry name" value="RMS1_SET"/>
    <property type="match status" value="1"/>
</dbReference>
<dbReference type="GeneID" id="31007698"/>
<keyword evidence="3 6" id="KW-0808">Transferase</keyword>
<feature type="compositionally biased region" description="Basic and acidic residues" evidence="7">
    <location>
        <begin position="458"/>
        <end position="468"/>
    </location>
</feature>
<accession>A0A225AFY2</accession>
<dbReference type="EC" id="2.1.1.-" evidence="6"/>
<evidence type="ECO:0000256" key="5">
    <source>
        <dbReference type="ARBA" id="ARBA00023242"/>
    </source>
</evidence>
<dbReference type="PANTHER" id="PTHR13271">
    <property type="entry name" value="UNCHARACTERIZED PUTATIVE METHYLTRANSFERASE"/>
    <property type="match status" value="1"/>
</dbReference>
<evidence type="ECO:0000259" key="8">
    <source>
        <dbReference type="PROSITE" id="PS50280"/>
    </source>
</evidence>
<protein>
    <recommendedName>
        <fullName evidence="6">Ribosomal lysine N-methyltransferase 4</fullName>
        <ecNumber evidence="6">2.1.1.-</ecNumber>
    </recommendedName>
</protein>
<evidence type="ECO:0000256" key="3">
    <source>
        <dbReference type="ARBA" id="ARBA00022679"/>
    </source>
</evidence>
<dbReference type="GO" id="GO:0016279">
    <property type="term" value="F:protein-lysine N-methyltransferase activity"/>
    <property type="evidence" value="ECO:0007669"/>
    <property type="project" value="UniProtKB-UniRule"/>
</dbReference>
<keyword evidence="10" id="KW-1185">Reference proteome</keyword>
<dbReference type="CDD" id="cd19178">
    <property type="entry name" value="SET_SETD6"/>
    <property type="match status" value="1"/>
</dbReference>
<dbReference type="OrthoDB" id="341421at2759"/>
<feature type="compositionally biased region" description="Basic residues" evidence="7">
    <location>
        <begin position="474"/>
        <end position="483"/>
    </location>
</feature>
<dbReference type="InterPro" id="IPR001214">
    <property type="entry name" value="SET_dom"/>
</dbReference>
<evidence type="ECO:0000256" key="6">
    <source>
        <dbReference type="PIRNR" id="PIRNR011771"/>
    </source>
</evidence>
<feature type="domain" description="SET" evidence="8">
    <location>
        <begin position="34"/>
        <end position="275"/>
    </location>
</feature>
<evidence type="ECO:0000256" key="1">
    <source>
        <dbReference type="ARBA" id="ARBA00004123"/>
    </source>
</evidence>
<comment type="caution">
    <text evidence="9">The sequence shown here is derived from an EMBL/GenBank/DDBJ whole genome shotgun (WGS) entry which is preliminary data.</text>
</comment>
<organism evidence="9 10">
    <name type="scientific">Talaromyces atroroseus</name>
    <dbReference type="NCBI Taxonomy" id="1441469"/>
    <lineage>
        <taxon>Eukaryota</taxon>
        <taxon>Fungi</taxon>
        <taxon>Dikarya</taxon>
        <taxon>Ascomycota</taxon>
        <taxon>Pezizomycotina</taxon>
        <taxon>Eurotiomycetes</taxon>
        <taxon>Eurotiomycetidae</taxon>
        <taxon>Eurotiales</taxon>
        <taxon>Trichocomaceae</taxon>
        <taxon>Talaromyces</taxon>
        <taxon>Talaromyces sect. Trachyspermi</taxon>
    </lineage>
</organism>
<feature type="region of interest" description="Disordered" evidence="7">
    <location>
        <begin position="458"/>
        <end position="483"/>
    </location>
</feature>
<dbReference type="STRING" id="1441469.A0A225AFY2"/>
<dbReference type="InterPro" id="IPR044430">
    <property type="entry name" value="SETD6_SET"/>
</dbReference>
<evidence type="ECO:0000256" key="7">
    <source>
        <dbReference type="SAM" id="MobiDB-lite"/>
    </source>
</evidence>
<dbReference type="FunFam" id="3.90.1410.10:FF:000007">
    <property type="entry name" value="Ribosomal lysine N-methyltransferase 4"/>
    <property type="match status" value="1"/>
</dbReference>
<dbReference type="SUPFAM" id="SSF82199">
    <property type="entry name" value="SET domain"/>
    <property type="match status" value="1"/>
</dbReference>
<dbReference type="Proteomes" id="UP000214365">
    <property type="component" value="Unassembled WGS sequence"/>
</dbReference>
<dbReference type="RefSeq" id="XP_020117125.1">
    <property type="nucleotide sequence ID" value="XM_020262848.1"/>
</dbReference>
<dbReference type="Gene3D" id="3.90.1420.10">
    <property type="entry name" value="Rubisco LSMT, substrate-binding domain"/>
    <property type="match status" value="1"/>
</dbReference>
<dbReference type="InterPro" id="IPR011383">
    <property type="entry name" value="N-lys_methylase_SETD6"/>
</dbReference>
<evidence type="ECO:0000256" key="4">
    <source>
        <dbReference type="ARBA" id="ARBA00022691"/>
    </source>
</evidence>
<keyword evidence="2 6" id="KW-0489">Methyltransferase</keyword>
<dbReference type="PROSITE" id="PS50280">
    <property type="entry name" value="SET"/>
    <property type="match status" value="1"/>
</dbReference>
<dbReference type="SUPFAM" id="SSF81822">
    <property type="entry name" value="RuBisCo LSMT C-terminal, substrate-binding domain"/>
    <property type="match status" value="1"/>
</dbReference>
<dbReference type="EMBL" id="LFMY01000013">
    <property type="protein sequence ID" value="OKL57004.1"/>
    <property type="molecule type" value="Genomic_DNA"/>
</dbReference>
<evidence type="ECO:0000313" key="10">
    <source>
        <dbReference type="Proteomes" id="UP000214365"/>
    </source>
</evidence>
<evidence type="ECO:0000256" key="2">
    <source>
        <dbReference type="ARBA" id="ARBA00022603"/>
    </source>
</evidence>
<comment type="similarity">
    <text evidence="6">Belongs to the class V-like SAM-binding methyltransferase superfamily. Histone-lysine methyltransferase family. SETD6 subfamily.</text>
</comment>
<dbReference type="InterPro" id="IPR046341">
    <property type="entry name" value="SET_dom_sf"/>
</dbReference>
<keyword evidence="5 6" id="KW-0539">Nucleus</keyword>
<dbReference type="GO" id="GO:0005634">
    <property type="term" value="C:nucleus"/>
    <property type="evidence" value="ECO:0007669"/>
    <property type="project" value="UniProtKB-SubCell"/>
</dbReference>
<comment type="subcellular location">
    <subcellularLocation>
        <location evidence="1 6">Nucleus</location>
    </subcellularLocation>
</comment>
<dbReference type="Gene3D" id="3.90.1410.10">
    <property type="entry name" value="set domain protein methyltransferase, domain 1"/>
    <property type="match status" value="1"/>
</dbReference>
<dbReference type="PANTHER" id="PTHR13271:SF34">
    <property type="entry name" value="N-LYSINE METHYLTRANSFERASE SETD6"/>
    <property type="match status" value="1"/>
</dbReference>
<reference evidence="9 10" key="1">
    <citation type="submission" date="2015-06" db="EMBL/GenBank/DDBJ databases">
        <title>Talaromyces atroroseus IBT 11181 draft genome.</title>
        <authorList>
            <person name="Rasmussen K.B."/>
            <person name="Rasmussen S."/>
            <person name="Petersen B."/>
            <person name="Sicheritz-Ponten T."/>
            <person name="Mortensen U.H."/>
            <person name="Thrane U."/>
        </authorList>
    </citation>
    <scope>NUCLEOTIDE SEQUENCE [LARGE SCALE GENOMIC DNA]</scope>
    <source>
        <strain evidence="9 10">IBT 11181</strain>
    </source>
</reference>
<dbReference type="Pfam" id="PF09273">
    <property type="entry name" value="Rubis-subs-bind"/>
    <property type="match status" value="1"/>
</dbReference>
<evidence type="ECO:0000313" key="9">
    <source>
        <dbReference type="EMBL" id="OKL57004.1"/>
    </source>
</evidence>
<gene>
    <name evidence="9" type="ORF">UA08_07942</name>
</gene>
<comment type="function">
    <text evidence="6">S-adenosyl-L-methionine-dependent protein-lysine N-methyltransferase that monomethylates 60S ribosomal protein L42.</text>
</comment>
<dbReference type="InterPro" id="IPR050600">
    <property type="entry name" value="SETD3_SETD6_MTase"/>
</dbReference>
<dbReference type="Pfam" id="PF00856">
    <property type="entry name" value="SET"/>
    <property type="match status" value="1"/>
</dbReference>
<dbReference type="InterPro" id="IPR036464">
    <property type="entry name" value="Rubisco_LSMT_subst-bd_sf"/>
</dbReference>
<name>A0A225AFY2_TALAT</name>